<evidence type="ECO:0000256" key="4">
    <source>
        <dbReference type="ARBA" id="ARBA00022496"/>
    </source>
</evidence>
<dbReference type="Pfam" id="PF00593">
    <property type="entry name" value="TonB_dep_Rec_b-barrel"/>
    <property type="match status" value="1"/>
</dbReference>
<protein>
    <submittedName>
        <fullName evidence="17">TonB-dependent receptor</fullName>
    </submittedName>
</protein>
<keyword evidence="7" id="KW-0408">Iron</keyword>
<dbReference type="CDD" id="cd01347">
    <property type="entry name" value="ligand_gated_channel"/>
    <property type="match status" value="1"/>
</dbReference>
<evidence type="ECO:0000313" key="17">
    <source>
        <dbReference type="EMBL" id="HDK38561.1"/>
    </source>
</evidence>
<keyword evidence="5 12" id="KW-0812">Transmembrane</keyword>
<dbReference type="AlphaFoldDB" id="A0A831NYR8"/>
<dbReference type="InterPro" id="IPR037066">
    <property type="entry name" value="Plug_dom_sf"/>
</dbReference>
<evidence type="ECO:0000259" key="15">
    <source>
        <dbReference type="Pfam" id="PF00593"/>
    </source>
</evidence>
<evidence type="ECO:0000256" key="1">
    <source>
        <dbReference type="ARBA" id="ARBA00004571"/>
    </source>
</evidence>
<keyword evidence="17" id="KW-0675">Receptor</keyword>
<dbReference type="InterPro" id="IPR012910">
    <property type="entry name" value="Plug_dom"/>
</dbReference>
<dbReference type="EMBL" id="DRCV01000271">
    <property type="protein sequence ID" value="HDK38561.1"/>
    <property type="molecule type" value="Genomic_DNA"/>
</dbReference>
<keyword evidence="10 12" id="KW-0472">Membrane</keyword>
<dbReference type="PANTHER" id="PTHR32552:SF68">
    <property type="entry name" value="FERRICHROME OUTER MEMBRANE TRANSPORTER_PHAGE RECEPTOR"/>
    <property type="match status" value="1"/>
</dbReference>
<keyword evidence="11 12" id="KW-0998">Cell outer membrane</keyword>
<keyword evidence="3 12" id="KW-1134">Transmembrane beta strand</keyword>
<evidence type="ECO:0000256" key="11">
    <source>
        <dbReference type="ARBA" id="ARBA00023237"/>
    </source>
</evidence>
<dbReference type="GO" id="GO:0015344">
    <property type="term" value="F:siderophore uptake transmembrane transporter activity"/>
    <property type="evidence" value="ECO:0007669"/>
    <property type="project" value="TreeGrafter"/>
</dbReference>
<evidence type="ECO:0000256" key="9">
    <source>
        <dbReference type="ARBA" id="ARBA00023077"/>
    </source>
</evidence>
<evidence type="ECO:0000256" key="8">
    <source>
        <dbReference type="ARBA" id="ARBA00023065"/>
    </source>
</evidence>
<dbReference type="Proteomes" id="UP000885822">
    <property type="component" value="Unassembled WGS sequence"/>
</dbReference>
<keyword evidence="9 14" id="KW-0798">TonB box</keyword>
<dbReference type="InterPro" id="IPR039426">
    <property type="entry name" value="TonB-dep_rcpt-like"/>
</dbReference>
<keyword evidence="8" id="KW-0406">Ion transport</keyword>
<dbReference type="InterPro" id="IPR000531">
    <property type="entry name" value="Beta-barrel_TonB"/>
</dbReference>
<evidence type="ECO:0000256" key="5">
    <source>
        <dbReference type="ARBA" id="ARBA00022692"/>
    </source>
</evidence>
<evidence type="ECO:0000256" key="12">
    <source>
        <dbReference type="PROSITE-ProRule" id="PRU01360"/>
    </source>
</evidence>
<evidence type="ECO:0000256" key="14">
    <source>
        <dbReference type="RuleBase" id="RU003357"/>
    </source>
</evidence>
<evidence type="ECO:0000256" key="3">
    <source>
        <dbReference type="ARBA" id="ARBA00022452"/>
    </source>
</evidence>
<evidence type="ECO:0000256" key="6">
    <source>
        <dbReference type="ARBA" id="ARBA00022729"/>
    </source>
</evidence>
<feature type="domain" description="TonB-dependent receptor-like beta-barrel" evidence="15">
    <location>
        <begin position="280"/>
        <end position="678"/>
    </location>
</feature>
<name>A0A831NYR8_9GAMM</name>
<evidence type="ECO:0000256" key="10">
    <source>
        <dbReference type="ARBA" id="ARBA00023136"/>
    </source>
</evidence>
<proteinExistence type="inferred from homology"/>
<evidence type="ECO:0000256" key="7">
    <source>
        <dbReference type="ARBA" id="ARBA00023004"/>
    </source>
</evidence>
<comment type="similarity">
    <text evidence="12 14">Belongs to the TonB-dependent receptor family.</text>
</comment>
<reference evidence="17" key="1">
    <citation type="journal article" date="2020" name="mSystems">
        <title>Genome- and Community-Level Interaction Insights into Carbon Utilization and Element Cycling Functions of Hydrothermarchaeota in Hydrothermal Sediment.</title>
        <authorList>
            <person name="Zhou Z."/>
            <person name="Liu Y."/>
            <person name="Xu W."/>
            <person name="Pan J."/>
            <person name="Luo Z.H."/>
            <person name="Li M."/>
        </authorList>
    </citation>
    <scope>NUCLEOTIDE SEQUENCE [LARGE SCALE GENOMIC DNA]</scope>
    <source>
        <strain evidence="17">HyVt-26</strain>
    </source>
</reference>
<dbReference type="InterPro" id="IPR036942">
    <property type="entry name" value="Beta-barrel_TonB_sf"/>
</dbReference>
<organism evidence="17">
    <name type="scientific">Thiolapillus brandeum</name>
    <dbReference type="NCBI Taxonomy" id="1076588"/>
    <lineage>
        <taxon>Bacteria</taxon>
        <taxon>Pseudomonadati</taxon>
        <taxon>Pseudomonadota</taxon>
        <taxon>Gammaproteobacteria</taxon>
        <taxon>Chromatiales</taxon>
        <taxon>Sedimenticolaceae</taxon>
        <taxon>Thiolapillus</taxon>
    </lineage>
</organism>
<dbReference type="Gene3D" id="2.170.130.10">
    <property type="entry name" value="TonB-dependent receptor, plug domain"/>
    <property type="match status" value="1"/>
</dbReference>
<keyword evidence="4" id="KW-0410">Iron transport</keyword>
<dbReference type="PROSITE" id="PS52016">
    <property type="entry name" value="TONB_DEPENDENT_REC_3"/>
    <property type="match status" value="1"/>
</dbReference>
<evidence type="ECO:0000259" key="16">
    <source>
        <dbReference type="Pfam" id="PF07715"/>
    </source>
</evidence>
<gene>
    <name evidence="17" type="ORF">ENG92_06055</name>
</gene>
<comment type="subcellular location">
    <subcellularLocation>
        <location evidence="1 12">Cell outer membrane</location>
        <topology evidence="1 12">Multi-pass membrane protein</topology>
    </subcellularLocation>
</comment>
<dbReference type="SUPFAM" id="SSF56935">
    <property type="entry name" value="Porins"/>
    <property type="match status" value="1"/>
</dbReference>
<keyword evidence="6" id="KW-0732">Signal</keyword>
<dbReference type="PANTHER" id="PTHR32552">
    <property type="entry name" value="FERRICHROME IRON RECEPTOR-RELATED"/>
    <property type="match status" value="1"/>
</dbReference>
<dbReference type="Pfam" id="PF07715">
    <property type="entry name" value="Plug"/>
    <property type="match status" value="1"/>
</dbReference>
<feature type="short sequence motif" description="TonB C-terminal box" evidence="13">
    <location>
        <begin position="696"/>
        <end position="713"/>
    </location>
</feature>
<evidence type="ECO:0000256" key="13">
    <source>
        <dbReference type="PROSITE-ProRule" id="PRU10144"/>
    </source>
</evidence>
<feature type="domain" description="TonB-dependent receptor plug" evidence="16">
    <location>
        <begin position="59"/>
        <end position="167"/>
    </location>
</feature>
<dbReference type="PROSITE" id="PS01156">
    <property type="entry name" value="TONB_DEPENDENT_REC_2"/>
    <property type="match status" value="1"/>
</dbReference>
<comment type="caution">
    <text evidence="17">The sequence shown here is derived from an EMBL/GenBank/DDBJ whole genome shotgun (WGS) entry which is preliminary data.</text>
</comment>
<dbReference type="InterPro" id="IPR010917">
    <property type="entry name" value="TonB_rcpt_CS"/>
</dbReference>
<keyword evidence="2 12" id="KW-0813">Transport</keyword>
<dbReference type="GO" id="GO:0009279">
    <property type="term" value="C:cell outer membrane"/>
    <property type="evidence" value="ECO:0007669"/>
    <property type="project" value="UniProtKB-SubCell"/>
</dbReference>
<accession>A0A831NYR8</accession>
<dbReference type="Gene3D" id="2.40.170.20">
    <property type="entry name" value="TonB-dependent receptor, beta-barrel domain"/>
    <property type="match status" value="1"/>
</dbReference>
<evidence type="ECO:0000256" key="2">
    <source>
        <dbReference type="ARBA" id="ARBA00022448"/>
    </source>
</evidence>
<sequence length="713" mass="80556">MSAAVMGNHPLLSLSGLLLLLSMIEGSALAEEISQEEESEKQVLDVISVTASRIERATKETPGAIDVIDEKRIDASTMFNIKDAIRGIPGVLIDSKNGGYDVRLIIRGAGQKANYGVREIMVLRDGVPMTDPDSFSRFDYIDTQDIERIEITKGPGSLYSSGAAGGTIQIISKSVFDLDSNRLKLGVGNHGSRMLHGRYAGNINEENAFSLTFSHRETDNSWRKWNEYQSDQLSFKHGLMLSDGSTLESELSYSKADIQLPASMTEAEFEEFKDSGEQKETSDPWQHKGRYSTIWFFNSRLEKEIGAITFKPRVYYNHWDHYHPVTGAINDTPGTDSFGTDLEFSYDHQFLGDSTLVAGITARKDESDDSRKYQYQDVVYTPWDRIDYTLSDKKGDLLKVQDAANTLYGIFMQETIRPTERLSADIGFRFDKSRFNIDTTEYGEYSWSKGKYIDFSTPVITNTNKAFDLFSPRLGISYAVTDLINAYFIAAQSDQVPSEGEIRENPDLDSASARNIEIGLKGRAYNWSFDLDVYYTTVTDEIVSILNGYQTEFENAGKTKKKGLEFSSRLNLNDYFTLGANYAYSDYSFGEFYEPIYGVGNVDRSGNQIPYIPRHQYSLTVDFSHPSGFKARIQSDTWGEYYMDNANTEKYEGYEFLTSLMLGYEKGPHAVSLNVDNLFDQHYAAEVKKNTTGRKTYYAGAPRSAMLTYRYSF</sequence>